<dbReference type="InterPro" id="IPR027417">
    <property type="entry name" value="P-loop_NTPase"/>
</dbReference>
<dbReference type="SMART" id="SM00487">
    <property type="entry name" value="DEXDc"/>
    <property type="match status" value="1"/>
</dbReference>
<keyword evidence="4" id="KW-0227">DNA damage</keyword>
<dbReference type="InterPro" id="IPR011545">
    <property type="entry name" value="DEAD/DEAH_box_helicase_dom"/>
</dbReference>
<dbReference type="GO" id="GO:0005524">
    <property type="term" value="F:ATP binding"/>
    <property type="evidence" value="ECO:0007669"/>
    <property type="project" value="UniProtKB-KW"/>
</dbReference>
<evidence type="ECO:0000256" key="16">
    <source>
        <dbReference type="ARBA" id="ARBA00049819"/>
    </source>
</evidence>
<dbReference type="SUPFAM" id="SSF50249">
    <property type="entry name" value="Nucleic acid-binding proteins"/>
    <property type="match status" value="1"/>
</dbReference>
<feature type="region of interest" description="Disordered" evidence="17">
    <location>
        <begin position="516"/>
        <end position="537"/>
    </location>
</feature>
<dbReference type="CDD" id="cd04488">
    <property type="entry name" value="RecG_wedge_OBF"/>
    <property type="match status" value="1"/>
</dbReference>
<keyword evidence="5" id="KW-0378">Hydrolase</keyword>
<evidence type="ECO:0000256" key="10">
    <source>
        <dbReference type="ARBA" id="ARBA00023204"/>
    </source>
</evidence>
<evidence type="ECO:0000256" key="17">
    <source>
        <dbReference type="SAM" id="MobiDB-lite"/>
    </source>
</evidence>
<feature type="domain" description="Helicase C-terminal" evidence="19">
    <location>
        <begin position="485"/>
        <end position="667"/>
    </location>
</feature>
<evidence type="ECO:0000256" key="12">
    <source>
        <dbReference type="ARBA" id="ARBA00034617"/>
    </source>
</evidence>
<dbReference type="InterPro" id="IPR004609">
    <property type="entry name" value="ATP-dep_DNA_helicase_RecG"/>
</dbReference>
<dbReference type="Pfam" id="PF19833">
    <property type="entry name" value="RecG_dom3_C"/>
    <property type="match status" value="1"/>
</dbReference>
<proteinExistence type="inferred from homology"/>
<dbReference type="GO" id="GO:0003677">
    <property type="term" value="F:DNA binding"/>
    <property type="evidence" value="ECO:0007669"/>
    <property type="project" value="UniProtKB-KW"/>
</dbReference>
<dbReference type="GO" id="GO:0016787">
    <property type="term" value="F:hydrolase activity"/>
    <property type="evidence" value="ECO:0007669"/>
    <property type="project" value="UniProtKB-KW"/>
</dbReference>
<dbReference type="EMBL" id="CAEZXW010000043">
    <property type="protein sequence ID" value="CAB4704360.1"/>
    <property type="molecule type" value="Genomic_DNA"/>
</dbReference>
<evidence type="ECO:0000256" key="8">
    <source>
        <dbReference type="ARBA" id="ARBA00023125"/>
    </source>
</evidence>
<dbReference type="CDD" id="cd17992">
    <property type="entry name" value="DEXHc_RecG"/>
    <property type="match status" value="1"/>
</dbReference>
<dbReference type="AlphaFoldDB" id="A0A6J6PXP8"/>
<evidence type="ECO:0000256" key="7">
    <source>
        <dbReference type="ARBA" id="ARBA00022840"/>
    </source>
</evidence>
<dbReference type="NCBIfam" id="NF008167">
    <property type="entry name" value="PRK10917.2-1"/>
    <property type="match status" value="1"/>
</dbReference>
<evidence type="ECO:0000256" key="3">
    <source>
        <dbReference type="ARBA" id="ARBA00022741"/>
    </source>
</evidence>
<evidence type="ECO:0000256" key="9">
    <source>
        <dbReference type="ARBA" id="ARBA00023172"/>
    </source>
</evidence>
<keyword evidence="3" id="KW-0547">Nucleotide-binding</keyword>
<dbReference type="PROSITE" id="PS51194">
    <property type="entry name" value="HELICASE_CTER"/>
    <property type="match status" value="1"/>
</dbReference>
<dbReference type="InterPro" id="IPR001650">
    <property type="entry name" value="Helicase_C-like"/>
</dbReference>
<keyword evidence="10" id="KW-0234">DNA repair</keyword>
<protein>
    <recommendedName>
        <fullName evidence="2">ATP-dependent DNA helicase RecG</fullName>
        <ecNumber evidence="13">5.6.2.4</ecNumber>
    </recommendedName>
    <alternativeName>
        <fullName evidence="15">DNA branch migration protein RecG</fullName>
    </alternativeName>
    <alternativeName>
        <fullName evidence="16">Probable DNA 3'-5' helicase RecG</fullName>
    </alternativeName>
</protein>
<evidence type="ECO:0000256" key="1">
    <source>
        <dbReference type="ARBA" id="ARBA00007504"/>
    </source>
</evidence>
<sequence>MVSETGELTAQFQAPLKKYLGDKTAKVLESGLALRTVEDLIRHYPRRYAERGELTSLDGLLDGELVTLVGEISKVTNRQWKTRKGSMLEVIVSDGQSNVTMTFFNQAWREREIRIGRRALFAGKVSTYKGKRQLSHPDYQFLDASDSDSAESKAREYASALVPVYPATAKLPSWKIGQCIDTVLAVLGEVPDVIPVKVRKELGFPSAASAIRGVHQPETRAEAAKAREALAFEEAFTLQVLLGKRRARLRSLVSRPRALRGGGLLEEFDARLPFDLTKGQREVSAEIETDLCRSHPMHRLLQGEVGSGKTVVALRAMLAVIDAGGQCALLAPTEVLAQQHFRSISLMLGELAMKNMLGGVAHSTKVVLLTGSMNTATRRSTLLDIASGEAGIVIGTHALLSENVSFAELGLVVVDEQHRFGVEQRDALRAKGEQPHLLVMTATPIPRTVAMTVFGDLDVSILAELPKGRSPITTHVVSQIEKPAFVERAWQRVVEEVAKGFQAYVVVPRIGDEGANDDAASEELAEPAEGEESENKRRPIALLEIAPQLEQGPLSSVRVGILHGRLASEEKDRVMSDFARGDLDVLIATTVIEVGVDVPNATTMIVLDAERFGVSQLHQLRGRVGRGSAPGLCILISDAEEGTPSRERLDAVAATLDGFELSRIDLEQRREGDVLGTSQSGNRSHLRLLRVLRDESLIESARAAAISLLEEDPELNNESDLVAALSVLETEEHVSFMEKG</sequence>
<evidence type="ECO:0000256" key="11">
    <source>
        <dbReference type="ARBA" id="ARBA00023235"/>
    </source>
</evidence>
<evidence type="ECO:0000256" key="5">
    <source>
        <dbReference type="ARBA" id="ARBA00022801"/>
    </source>
</evidence>
<evidence type="ECO:0000256" key="2">
    <source>
        <dbReference type="ARBA" id="ARBA00017846"/>
    </source>
</evidence>
<dbReference type="Gene3D" id="2.40.50.140">
    <property type="entry name" value="Nucleic acid-binding proteins"/>
    <property type="match status" value="1"/>
</dbReference>
<comment type="catalytic activity">
    <reaction evidence="14">
        <text>ATP + H2O = ADP + phosphate + H(+)</text>
        <dbReference type="Rhea" id="RHEA:13065"/>
        <dbReference type="ChEBI" id="CHEBI:15377"/>
        <dbReference type="ChEBI" id="CHEBI:15378"/>
        <dbReference type="ChEBI" id="CHEBI:30616"/>
        <dbReference type="ChEBI" id="CHEBI:43474"/>
        <dbReference type="ChEBI" id="CHEBI:456216"/>
        <dbReference type="EC" id="5.6.2.4"/>
    </reaction>
</comment>
<keyword evidence="8" id="KW-0238">DNA-binding</keyword>
<dbReference type="Pfam" id="PF17191">
    <property type="entry name" value="RecG_wedge"/>
    <property type="match status" value="1"/>
</dbReference>
<evidence type="ECO:0000256" key="6">
    <source>
        <dbReference type="ARBA" id="ARBA00022806"/>
    </source>
</evidence>
<evidence type="ECO:0000256" key="13">
    <source>
        <dbReference type="ARBA" id="ARBA00034808"/>
    </source>
</evidence>
<keyword evidence="11" id="KW-0413">Isomerase</keyword>
<dbReference type="GO" id="GO:0043138">
    <property type="term" value="F:3'-5' DNA helicase activity"/>
    <property type="evidence" value="ECO:0007669"/>
    <property type="project" value="UniProtKB-EC"/>
</dbReference>
<dbReference type="PANTHER" id="PTHR47964:SF1">
    <property type="entry name" value="ATP-DEPENDENT DNA HELICASE HOMOLOG RECG, CHLOROPLASTIC"/>
    <property type="match status" value="1"/>
</dbReference>
<comment type="catalytic activity">
    <reaction evidence="12">
        <text>Couples ATP hydrolysis with the unwinding of duplex DNA by translocating in the 3'-5' direction.</text>
        <dbReference type="EC" id="5.6.2.4"/>
    </reaction>
</comment>
<evidence type="ECO:0000256" key="14">
    <source>
        <dbReference type="ARBA" id="ARBA00048988"/>
    </source>
</evidence>
<keyword evidence="7" id="KW-0067">ATP-binding</keyword>
<reference evidence="20" key="1">
    <citation type="submission" date="2020-05" db="EMBL/GenBank/DDBJ databases">
        <authorList>
            <person name="Chiriac C."/>
            <person name="Salcher M."/>
            <person name="Ghai R."/>
            <person name="Kavagutti S V."/>
        </authorList>
    </citation>
    <scope>NUCLEOTIDE SEQUENCE</scope>
</reference>
<name>A0A6J6PXP8_9ZZZZ</name>
<dbReference type="InterPro" id="IPR047112">
    <property type="entry name" value="RecG/Mfd"/>
</dbReference>
<dbReference type="InterPro" id="IPR014001">
    <property type="entry name" value="Helicase_ATP-bd"/>
</dbReference>
<dbReference type="GO" id="GO:0006281">
    <property type="term" value="P:DNA repair"/>
    <property type="evidence" value="ECO:0007669"/>
    <property type="project" value="UniProtKB-KW"/>
</dbReference>
<dbReference type="GO" id="GO:0006310">
    <property type="term" value="P:DNA recombination"/>
    <property type="evidence" value="ECO:0007669"/>
    <property type="project" value="UniProtKB-KW"/>
</dbReference>
<keyword evidence="6" id="KW-0347">Helicase</keyword>
<dbReference type="EC" id="5.6.2.4" evidence="13"/>
<keyword evidence="9" id="KW-0233">DNA recombination</keyword>
<feature type="compositionally biased region" description="Acidic residues" evidence="17">
    <location>
        <begin position="516"/>
        <end position="532"/>
    </location>
</feature>
<dbReference type="InterPro" id="IPR045562">
    <property type="entry name" value="RecG_dom3_C"/>
</dbReference>
<accession>A0A6J6PXP8</accession>
<gene>
    <name evidence="20" type="ORF">UFOPK2593_00800</name>
</gene>
<evidence type="ECO:0000259" key="19">
    <source>
        <dbReference type="PROSITE" id="PS51194"/>
    </source>
</evidence>
<comment type="similarity">
    <text evidence="1">Belongs to the helicase family. RecG subfamily.</text>
</comment>
<dbReference type="Pfam" id="PF00270">
    <property type="entry name" value="DEAD"/>
    <property type="match status" value="1"/>
</dbReference>
<evidence type="ECO:0000256" key="4">
    <source>
        <dbReference type="ARBA" id="ARBA00022763"/>
    </source>
</evidence>
<dbReference type="SMART" id="SM00490">
    <property type="entry name" value="HELICc"/>
    <property type="match status" value="1"/>
</dbReference>
<dbReference type="PROSITE" id="PS51192">
    <property type="entry name" value="HELICASE_ATP_BIND_1"/>
    <property type="match status" value="1"/>
</dbReference>
<dbReference type="InterPro" id="IPR012340">
    <property type="entry name" value="NA-bd_OB-fold"/>
</dbReference>
<dbReference type="SUPFAM" id="SSF52540">
    <property type="entry name" value="P-loop containing nucleoside triphosphate hydrolases"/>
    <property type="match status" value="2"/>
</dbReference>
<dbReference type="InterPro" id="IPR033454">
    <property type="entry name" value="RecG_wedge"/>
</dbReference>
<evidence type="ECO:0000259" key="18">
    <source>
        <dbReference type="PROSITE" id="PS51192"/>
    </source>
</evidence>
<organism evidence="20">
    <name type="scientific">freshwater metagenome</name>
    <dbReference type="NCBI Taxonomy" id="449393"/>
    <lineage>
        <taxon>unclassified sequences</taxon>
        <taxon>metagenomes</taxon>
        <taxon>ecological metagenomes</taxon>
    </lineage>
</organism>
<feature type="domain" description="Helicase ATP-binding" evidence="18">
    <location>
        <begin position="290"/>
        <end position="462"/>
    </location>
</feature>
<evidence type="ECO:0000313" key="20">
    <source>
        <dbReference type="EMBL" id="CAB4704360.1"/>
    </source>
</evidence>
<evidence type="ECO:0000256" key="15">
    <source>
        <dbReference type="ARBA" id="ARBA00049803"/>
    </source>
</evidence>
<dbReference type="Gene3D" id="3.40.50.300">
    <property type="entry name" value="P-loop containing nucleotide triphosphate hydrolases"/>
    <property type="match status" value="2"/>
</dbReference>
<dbReference type="PANTHER" id="PTHR47964">
    <property type="entry name" value="ATP-DEPENDENT DNA HELICASE HOMOLOG RECG, CHLOROPLASTIC"/>
    <property type="match status" value="1"/>
</dbReference>
<dbReference type="NCBIfam" id="TIGR00643">
    <property type="entry name" value="recG"/>
    <property type="match status" value="1"/>
</dbReference>
<dbReference type="Pfam" id="PF00271">
    <property type="entry name" value="Helicase_C"/>
    <property type="match status" value="1"/>
</dbReference>